<accession>A0A8T2MZU8</accession>
<dbReference type="Proteomes" id="UP000824540">
    <property type="component" value="Unassembled WGS sequence"/>
</dbReference>
<name>A0A8T2MZU8_9TELE</name>
<feature type="region of interest" description="Disordered" evidence="1">
    <location>
        <begin position="228"/>
        <end position="256"/>
    </location>
</feature>
<evidence type="ECO:0000313" key="2">
    <source>
        <dbReference type="EMBL" id="KAG9330972.1"/>
    </source>
</evidence>
<gene>
    <name evidence="2" type="ORF">JZ751_021413</name>
</gene>
<sequence>MSVKPTCHAQAHNGAAETQGQVQPHPRHRALRAVIGPLPVSSGGASGACAPADASLVRQSAPLTPPSVYRGTGLLPQAALSHFPGPANSHTGEISVPEPRNGRRDKREAGEYAGVAFVLSRSPSHALQAPIAIGQEKRGSFSLHSGPPAQNNSITNEIPNEVTALKLGSRNQSGFSASFLWPRKGKFSSLGKIFKPWKWRKKKSSEKFKETSEDVLLAASLVQRFLQRGAARRPASPGEGPRAGPLAPERGRAPAR</sequence>
<proteinExistence type="predicted"/>
<evidence type="ECO:0000313" key="3">
    <source>
        <dbReference type="Proteomes" id="UP000824540"/>
    </source>
</evidence>
<evidence type="ECO:0000256" key="1">
    <source>
        <dbReference type="SAM" id="MobiDB-lite"/>
    </source>
</evidence>
<organism evidence="2 3">
    <name type="scientific">Albula glossodonta</name>
    <name type="common">roundjaw bonefish</name>
    <dbReference type="NCBI Taxonomy" id="121402"/>
    <lineage>
        <taxon>Eukaryota</taxon>
        <taxon>Metazoa</taxon>
        <taxon>Chordata</taxon>
        <taxon>Craniata</taxon>
        <taxon>Vertebrata</taxon>
        <taxon>Euteleostomi</taxon>
        <taxon>Actinopterygii</taxon>
        <taxon>Neopterygii</taxon>
        <taxon>Teleostei</taxon>
        <taxon>Albuliformes</taxon>
        <taxon>Albulidae</taxon>
        <taxon>Albula</taxon>
    </lineage>
</organism>
<feature type="region of interest" description="Disordered" evidence="1">
    <location>
        <begin position="1"/>
        <end position="26"/>
    </location>
</feature>
<evidence type="ECO:0008006" key="4">
    <source>
        <dbReference type="Google" id="ProtNLM"/>
    </source>
</evidence>
<keyword evidence="3" id="KW-1185">Reference proteome</keyword>
<reference evidence="2" key="1">
    <citation type="thesis" date="2021" institute="BYU ScholarsArchive" country="Provo, UT, USA">
        <title>Applications of and Algorithms for Genome Assembly and Genomic Analyses with an Emphasis on Marine Teleosts.</title>
        <authorList>
            <person name="Pickett B.D."/>
        </authorList>
    </citation>
    <scope>NUCLEOTIDE SEQUENCE</scope>
    <source>
        <strain evidence="2">HI-2016</strain>
    </source>
</reference>
<dbReference type="EMBL" id="JAFBMS010000411">
    <property type="protein sequence ID" value="KAG9330972.1"/>
    <property type="molecule type" value="Genomic_DNA"/>
</dbReference>
<feature type="region of interest" description="Disordered" evidence="1">
    <location>
        <begin position="81"/>
        <end position="107"/>
    </location>
</feature>
<protein>
    <recommendedName>
        <fullName evidence="4">Phosphatase and actin regulator 4</fullName>
    </recommendedName>
</protein>
<dbReference type="AlphaFoldDB" id="A0A8T2MZU8"/>
<comment type="caution">
    <text evidence="2">The sequence shown here is derived from an EMBL/GenBank/DDBJ whole genome shotgun (WGS) entry which is preliminary data.</text>
</comment>